<dbReference type="Gene3D" id="1.20.120.530">
    <property type="entry name" value="GntR ligand-binding domain-like"/>
    <property type="match status" value="1"/>
</dbReference>
<dbReference type="PROSITE" id="PS50949">
    <property type="entry name" value="HTH_GNTR"/>
    <property type="match status" value="1"/>
</dbReference>
<dbReference type="PRINTS" id="PR00035">
    <property type="entry name" value="HTHGNTR"/>
</dbReference>
<gene>
    <name evidence="5" type="ORF">C4N9_08425</name>
</gene>
<dbReference type="PANTHER" id="PTHR43537">
    <property type="entry name" value="TRANSCRIPTIONAL REGULATOR, GNTR FAMILY"/>
    <property type="match status" value="1"/>
</dbReference>
<keyword evidence="2" id="KW-0238">DNA-binding</keyword>
<feature type="domain" description="HTH gntR-type" evidence="4">
    <location>
        <begin position="12"/>
        <end position="79"/>
    </location>
</feature>
<dbReference type="AlphaFoldDB" id="A0A2U2CCZ3"/>
<proteinExistence type="predicted"/>
<dbReference type="Pfam" id="PF00392">
    <property type="entry name" value="GntR"/>
    <property type="match status" value="1"/>
</dbReference>
<protein>
    <submittedName>
        <fullName evidence="5">GntR family transcriptional regulator</fullName>
    </submittedName>
</protein>
<dbReference type="InterPro" id="IPR036390">
    <property type="entry name" value="WH_DNA-bd_sf"/>
</dbReference>
<dbReference type="SUPFAM" id="SSF48008">
    <property type="entry name" value="GntR ligand-binding domain-like"/>
    <property type="match status" value="1"/>
</dbReference>
<evidence type="ECO:0000256" key="2">
    <source>
        <dbReference type="ARBA" id="ARBA00023125"/>
    </source>
</evidence>
<keyword evidence="3" id="KW-0804">Transcription</keyword>
<dbReference type="InterPro" id="IPR008920">
    <property type="entry name" value="TF_FadR/GntR_C"/>
</dbReference>
<dbReference type="SUPFAM" id="SSF46785">
    <property type="entry name" value="Winged helix' DNA-binding domain"/>
    <property type="match status" value="1"/>
</dbReference>
<dbReference type="GO" id="GO:0003677">
    <property type="term" value="F:DNA binding"/>
    <property type="evidence" value="ECO:0007669"/>
    <property type="project" value="UniProtKB-KW"/>
</dbReference>
<dbReference type="InterPro" id="IPR000524">
    <property type="entry name" value="Tscrpt_reg_HTH_GntR"/>
</dbReference>
<evidence type="ECO:0000313" key="5">
    <source>
        <dbReference type="EMBL" id="PWE29756.1"/>
    </source>
</evidence>
<evidence type="ECO:0000259" key="4">
    <source>
        <dbReference type="PROSITE" id="PS50949"/>
    </source>
</evidence>
<reference evidence="5 6" key="1">
    <citation type="submission" date="2018-05" db="EMBL/GenBank/DDBJ databases">
        <title>Pararhodobacter marina sp. nov., isolated from deep-sea water of the Indian Ocean.</title>
        <authorList>
            <person name="Lai Q.Sr."/>
            <person name="Liu X."/>
            <person name="Shao Z."/>
        </authorList>
    </citation>
    <scope>NUCLEOTIDE SEQUENCE [LARGE SCALE GENOMIC DNA]</scope>
    <source>
        <strain evidence="5 6">CIC4N-9</strain>
    </source>
</reference>
<dbReference type="Gene3D" id="1.10.10.10">
    <property type="entry name" value="Winged helix-like DNA-binding domain superfamily/Winged helix DNA-binding domain"/>
    <property type="match status" value="1"/>
</dbReference>
<dbReference type="InterPro" id="IPR011711">
    <property type="entry name" value="GntR_C"/>
</dbReference>
<evidence type="ECO:0000313" key="6">
    <source>
        <dbReference type="Proteomes" id="UP000244940"/>
    </source>
</evidence>
<dbReference type="InterPro" id="IPR036388">
    <property type="entry name" value="WH-like_DNA-bd_sf"/>
</dbReference>
<sequence>MAPRGDETPPPQSSVERVYEELREQAIRFDLLPGDRINEVELSKRFGVSRTPLREALNRLVADGFLTFTAGKGFFRRNLEVKEVFDLYEMRQRLEMMLAELAVERASPEAIEEIRGFLEISRREDPTRSVYDLVRLDEGFHERLAALSGNVEMLNVLKDINARIRFVRWVNMERGRRTRTQGEHLEILEAVAAGDAGRARDLLQTHIDGRLEQITEAIRDGYAMIYMRRSGQG</sequence>
<organism evidence="5 6">
    <name type="scientific">Pararhodobacter marinus</name>
    <dbReference type="NCBI Taxonomy" id="2184063"/>
    <lineage>
        <taxon>Bacteria</taxon>
        <taxon>Pseudomonadati</taxon>
        <taxon>Pseudomonadota</taxon>
        <taxon>Alphaproteobacteria</taxon>
        <taxon>Rhodobacterales</taxon>
        <taxon>Paracoccaceae</taxon>
        <taxon>Pararhodobacter</taxon>
    </lineage>
</organism>
<keyword evidence="6" id="KW-1185">Reference proteome</keyword>
<accession>A0A2U2CCZ3</accession>
<dbReference type="OrthoDB" id="7620579at2"/>
<dbReference type="CDD" id="cd07377">
    <property type="entry name" value="WHTH_GntR"/>
    <property type="match status" value="1"/>
</dbReference>
<evidence type="ECO:0000256" key="1">
    <source>
        <dbReference type="ARBA" id="ARBA00023015"/>
    </source>
</evidence>
<dbReference type="EMBL" id="QEYD01000004">
    <property type="protein sequence ID" value="PWE29756.1"/>
    <property type="molecule type" value="Genomic_DNA"/>
</dbReference>
<dbReference type="GO" id="GO:0003700">
    <property type="term" value="F:DNA-binding transcription factor activity"/>
    <property type="evidence" value="ECO:0007669"/>
    <property type="project" value="InterPro"/>
</dbReference>
<dbReference type="SMART" id="SM00895">
    <property type="entry name" value="FCD"/>
    <property type="match status" value="1"/>
</dbReference>
<comment type="caution">
    <text evidence="5">The sequence shown here is derived from an EMBL/GenBank/DDBJ whole genome shotgun (WGS) entry which is preliminary data.</text>
</comment>
<dbReference type="SMART" id="SM00345">
    <property type="entry name" value="HTH_GNTR"/>
    <property type="match status" value="1"/>
</dbReference>
<dbReference type="Proteomes" id="UP000244940">
    <property type="component" value="Unassembled WGS sequence"/>
</dbReference>
<name>A0A2U2CCZ3_9RHOB</name>
<keyword evidence="1" id="KW-0805">Transcription regulation</keyword>
<dbReference type="Pfam" id="PF07729">
    <property type="entry name" value="FCD"/>
    <property type="match status" value="1"/>
</dbReference>
<evidence type="ECO:0000256" key="3">
    <source>
        <dbReference type="ARBA" id="ARBA00023163"/>
    </source>
</evidence>
<dbReference type="PANTHER" id="PTHR43537:SF45">
    <property type="entry name" value="GNTR FAMILY REGULATORY PROTEIN"/>
    <property type="match status" value="1"/>
</dbReference>